<proteinExistence type="inferred from homology"/>
<sequence length="214" mass="24556">MPDFNALFDQWASSYDDTVYGKNHEYAEVFENYTKILDKISTQVEDKKSGTVIEIGVGTGNLSELLTKKGFHVIGIEPSSEMRKAAKVKIPSLEILDGHFLSLPLKQKVDAFVASYAFHHLTYAEKIESVKLMDGLLKPDGKIVIADTMFESKEYKLKLIEKVKADRAFNLLKDLYTEYYELIEDLIQIFRAQGYTYEIEKMNSYVWILTAQKN</sequence>
<accession>A0A7C8LKJ1</accession>
<dbReference type="InterPro" id="IPR013216">
    <property type="entry name" value="Methyltransf_11"/>
</dbReference>
<evidence type="ECO:0000259" key="5">
    <source>
        <dbReference type="Pfam" id="PF08241"/>
    </source>
</evidence>
<name>A0A7C8LKJ1_9FIRM</name>
<protein>
    <recommendedName>
        <fullName evidence="4">Uncharacterized methyltransferase GND95_03385</fullName>
        <ecNumber evidence="4">2.1.1.-</ecNumber>
    </recommendedName>
</protein>
<comment type="caution">
    <text evidence="6">The sequence shown here is derived from an EMBL/GenBank/DDBJ whole genome shotgun (WGS) entry which is preliminary data.</text>
</comment>
<dbReference type="Proteomes" id="UP000483018">
    <property type="component" value="Unassembled WGS sequence"/>
</dbReference>
<dbReference type="InterPro" id="IPR023553">
    <property type="entry name" value="Uncharacterised_MeTfrase_YrrT"/>
</dbReference>
<dbReference type="EC" id="2.1.1.-" evidence="4"/>
<feature type="binding site" evidence="4">
    <location>
        <position position="77"/>
    </location>
    <ligand>
        <name>S-adenosyl-L-methionine</name>
        <dbReference type="ChEBI" id="CHEBI:59789"/>
    </ligand>
</feature>
<evidence type="ECO:0000256" key="2">
    <source>
        <dbReference type="ARBA" id="ARBA00022679"/>
    </source>
</evidence>
<dbReference type="HAMAP" id="MF_02100">
    <property type="entry name" value="Methyltr_YrrT"/>
    <property type="match status" value="1"/>
</dbReference>
<dbReference type="Gene3D" id="3.40.50.150">
    <property type="entry name" value="Vaccinia Virus protein VP39"/>
    <property type="match status" value="1"/>
</dbReference>
<dbReference type="RefSeq" id="WP_158739434.1">
    <property type="nucleotide sequence ID" value="NZ_WSLF01000002.1"/>
</dbReference>
<comment type="function">
    <text evidence="4">Could be a S-adenosyl-L-methionine-dependent methyltransferase.</text>
</comment>
<gene>
    <name evidence="6" type="ORF">GND95_03385</name>
</gene>
<dbReference type="Pfam" id="PF08241">
    <property type="entry name" value="Methyltransf_11"/>
    <property type="match status" value="1"/>
</dbReference>
<dbReference type="AlphaFoldDB" id="A0A7C8LKJ1"/>
<feature type="domain" description="Methyltransferase type 11" evidence="5">
    <location>
        <begin position="54"/>
        <end position="145"/>
    </location>
</feature>
<reference evidence="6 7" key="1">
    <citation type="submission" date="2019-12" db="EMBL/GenBank/DDBJ databases">
        <title>Defluviitalea raffinosedens, isolated from a biogas fermenter, genome sequencing and characterization.</title>
        <authorList>
            <person name="Rettenmaier R."/>
            <person name="Schneider M."/>
            <person name="Neuhaus K."/>
            <person name="Liebl W."/>
            <person name="Zverlov V."/>
        </authorList>
    </citation>
    <scope>NUCLEOTIDE SEQUENCE [LARGE SCALE GENOMIC DNA]</scope>
    <source>
        <strain evidence="6 7">249c-K6</strain>
    </source>
</reference>
<evidence type="ECO:0000256" key="4">
    <source>
        <dbReference type="HAMAP-Rule" id="MF_02100"/>
    </source>
</evidence>
<dbReference type="InterPro" id="IPR029063">
    <property type="entry name" value="SAM-dependent_MTases_sf"/>
</dbReference>
<evidence type="ECO:0000313" key="6">
    <source>
        <dbReference type="EMBL" id="KAE9636180.1"/>
    </source>
</evidence>
<organism evidence="6 7">
    <name type="scientific">Defluviitalea raffinosedens</name>
    <dbReference type="NCBI Taxonomy" id="1450156"/>
    <lineage>
        <taxon>Bacteria</taxon>
        <taxon>Bacillati</taxon>
        <taxon>Bacillota</taxon>
        <taxon>Clostridia</taxon>
        <taxon>Lachnospirales</taxon>
        <taxon>Defluviitaleaceae</taxon>
        <taxon>Defluviitalea</taxon>
    </lineage>
</organism>
<keyword evidence="2 4" id="KW-0808">Transferase</keyword>
<feature type="binding site" evidence="4">
    <location>
        <position position="56"/>
    </location>
    <ligand>
        <name>S-adenosyl-L-methionine</name>
        <dbReference type="ChEBI" id="CHEBI:59789"/>
    </ligand>
</feature>
<dbReference type="PANTHER" id="PTHR43861">
    <property type="entry name" value="TRANS-ACONITATE 2-METHYLTRANSFERASE-RELATED"/>
    <property type="match status" value="1"/>
</dbReference>
<evidence type="ECO:0000313" key="7">
    <source>
        <dbReference type="Proteomes" id="UP000483018"/>
    </source>
</evidence>
<dbReference type="SUPFAM" id="SSF53335">
    <property type="entry name" value="S-adenosyl-L-methionine-dependent methyltransferases"/>
    <property type="match status" value="1"/>
</dbReference>
<keyword evidence="7" id="KW-1185">Reference proteome</keyword>
<dbReference type="OrthoDB" id="122388at2"/>
<comment type="similarity">
    <text evidence="4">Belongs to the methyltransferase superfamily. YrrT family.</text>
</comment>
<keyword evidence="1 4" id="KW-0489">Methyltransferase</keyword>
<evidence type="ECO:0000256" key="1">
    <source>
        <dbReference type="ARBA" id="ARBA00022603"/>
    </source>
</evidence>
<dbReference type="EMBL" id="WSLF01000002">
    <property type="protein sequence ID" value="KAE9636180.1"/>
    <property type="molecule type" value="Genomic_DNA"/>
</dbReference>
<evidence type="ECO:0000256" key="3">
    <source>
        <dbReference type="ARBA" id="ARBA00022691"/>
    </source>
</evidence>
<keyword evidence="3 4" id="KW-0949">S-adenosyl-L-methionine</keyword>
<dbReference type="GO" id="GO:0032259">
    <property type="term" value="P:methylation"/>
    <property type="evidence" value="ECO:0007669"/>
    <property type="project" value="UniProtKB-KW"/>
</dbReference>
<dbReference type="GO" id="GO:0008757">
    <property type="term" value="F:S-adenosylmethionine-dependent methyltransferase activity"/>
    <property type="evidence" value="ECO:0007669"/>
    <property type="project" value="UniProtKB-UniRule"/>
</dbReference>
<comment type="caution">
    <text evidence="4">Lacks conserved residue(s) required for the propagation of feature annotation.</text>
</comment>
<dbReference type="CDD" id="cd02440">
    <property type="entry name" value="AdoMet_MTases"/>
    <property type="match status" value="1"/>
</dbReference>